<sequence>MKDIKENSIKILVVLLIISLFYNLKLLKDIREFKKEVNFQYETKLHNINTELYAVLKTMNTSISNNKIYIGENGIVKDYYERDLRQVARTFQDLSNLHNSPNSKAEFKKINILPLGNILNSYSEFLDLLYKKNQNASEQYIDLVPNDLEGISIIKETMSDLINIINSDEGKKDSLINILQEFTNYSKSKEFEEKRLKIEELNKALTQG</sequence>
<gene>
    <name evidence="2" type="ORF">KHA97_16245</name>
</gene>
<dbReference type="RefSeq" id="WP_213125841.1">
    <property type="nucleotide sequence ID" value="NZ_JAGYPG010000003.1"/>
</dbReference>
<dbReference type="EMBL" id="JAGYPG010000003">
    <property type="protein sequence ID" value="MBS4196605.1"/>
    <property type="molecule type" value="Genomic_DNA"/>
</dbReference>
<reference evidence="2 3" key="1">
    <citation type="submission" date="2021-05" db="EMBL/GenBank/DDBJ databases">
        <title>Novel Bacillus species.</title>
        <authorList>
            <person name="Liu G."/>
        </authorList>
    </citation>
    <scope>NUCLEOTIDE SEQUENCE [LARGE SCALE GENOMIC DNA]</scope>
    <source>
        <strain evidence="3">FJAT-49780</strain>
    </source>
</reference>
<accession>A0A942TEU6</accession>
<keyword evidence="1" id="KW-0812">Transmembrane</keyword>
<organism evidence="2 3">
    <name type="scientific">Lederbergia citri</name>
    <dbReference type="NCBI Taxonomy" id="2833580"/>
    <lineage>
        <taxon>Bacteria</taxon>
        <taxon>Bacillati</taxon>
        <taxon>Bacillota</taxon>
        <taxon>Bacilli</taxon>
        <taxon>Bacillales</taxon>
        <taxon>Bacillaceae</taxon>
        <taxon>Lederbergia</taxon>
    </lineage>
</organism>
<proteinExistence type="predicted"/>
<comment type="caution">
    <text evidence="2">The sequence shown here is derived from an EMBL/GenBank/DDBJ whole genome shotgun (WGS) entry which is preliminary data.</text>
</comment>
<name>A0A942TEU6_9BACI</name>
<dbReference type="Proteomes" id="UP000681414">
    <property type="component" value="Unassembled WGS sequence"/>
</dbReference>
<keyword evidence="1" id="KW-0472">Membrane</keyword>
<evidence type="ECO:0000256" key="1">
    <source>
        <dbReference type="SAM" id="Phobius"/>
    </source>
</evidence>
<keyword evidence="1" id="KW-1133">Transmembrane helix</keyword>
<evidence type="ECO:0000313" key="3">
    <source>
        <dbReference type="Proteomes" id="UP000681414"/>
    </source>
</evidence>
<keyword evidence="3" id="KW-1185">Reference proteome</keyword>
<protein>
    <submittedName>
        <fullName evidence="2">Uncharacterized protein</fullName>
    </submittedName>
</protein>
<feature type="transmembrane region" description="Helical" evidence="1">
    <location>
        <begin position="7"/>
        <end position="24"/>
    </location>
</feature>
<dbReference type="AlphaFoldDB" id="A0A942TEU6"/>
<evidence type="ECO:0000313" key="2">
    <source>
        <dbReference type="EMBL" id="MBS4196605.1"/>
    </source>
</evidence>